<accession>A0ABS6RX07</accession>
<evidence type="ECO:0000313" key="2">
    <source>
        <dbReference type="EMBL" id="MBV6340885.1"/>
    </source>
</evidence>
<sequence>MNFVEAGDGSFDFGCIDEEVAGQIKRLAAPIRLQRGNENYGEIHIEQRHGQEIRKVGYKSVRDFVEDITKNFTQIRDNGTRLLLVKTNGLPCSAAIDLSLSLDGNYYTVITAGTFGSKYLNNKELLWQRSPRPSSPGRPEQPPTIIDTTPAEALKDDAGRIGQSSSLTLIVEHPDEPVKGQRWQ</sequence>
<proteinExistence type="predicted"/>
<gene>
    <name evidence="2" type="ORF">HWQ67_04745</name>
</gene>
<organism evidence="2 3">
    <name type="scientific">Candidatus Magnetobacterium casense</name>
    <dbReference type="NCBI Taxonomy" id="1455061"/>
    <lineage>
        <taxon>Bacteria</taxon>
        <taxon>Pseudomonadati</taxon>
        <taxon>Nitrospirota</taxon>
        <taxon>Thermodesulfovibrionia</taxon>
        <taxon>Thermodesulfovibrionales</taxon>
        <taxon>Candidatus Magnetobacteriaceae</taxon>
        <taxon>Candidatus Magnetobacterium</taxon>
    </lineage>
</organism>
<name>A0ABS6RX07_9BACT</name>
<keyword evidence="3" id="KW-1185">Reference proteome</keyword>
<feature type="compositionally biased region" description="Basic and acidic residues" evidence="1">
    <location>
        <begin position="172"/>
        <end position="184"/>
    </location>
</feature>
<dbReference type="RefSeq" id="WP_218251502.1">
    <property type="nucleotide sequence ID" value="NZ_JABXWD010000054.1"/>
</dbReference>
<evidence type="ECO:0000256" key="1">
    <source>
        <dbReference type="SAM" id="MobiDB-lite"/>
    </source>
</evidence>
<protein>
    <submittedName>
        <fullName evidence="2">Uncharacterized protein</fullName>
    </submittedName>
</protein>
<dbReference type="Proteomes" id="UP001196980">
    <property type="component" value="Unassembled WGS sequence"/>
</dbReference>
<feature type="region of interest" description="Disordered" evidence="1">
    <location>
        <begin position="165"/>
        <end position="184"/>
    </location>
</feature>
<evidence type="ECO:0000313" key="3">
    <source>
        <dbReference type="Proteomes" id="UP001196980"/>
    </source>
</evidence>
<comment type="caution">
    <text evidence="2">The sequence shown here is derived from an EMBL/GenBank/DDBJ whole genome shotgun (WGS) entry which is preliminary data.</text>
</comment>
<reference evidence="2 3" key="1">
    <citation type="journal article" date="2020" name="J Geophys Res Biogeosci">
        <title>Magnetotaxis as an Adaptation to Enable Bacterial Shuttling of Microbial Sulfur and Sulfur Cycling Across Aquatic Oxic#Anoxic Interfaces.</title>
        <authorList>
            <person name="Li J."/>
            <person name="Liu P."/>
            <person name="Wang J."/>
            <person name="Roberts A.P."/>
            <person name="Pan Y."/>
        </authorList>
    </citation>
    <scope>NUCLEOTIDE SEQUENCE [LARGE SCALE GENOMIC DNA]</scope>
    <source>
        <strain evidence="2 3">MYR-1_YQ</strain>
    </source>
</reference>
<dbReference type="EMBL" id="JABXWD010000054">
    <property type="protein sequence ID" value="MBV6340885.1"/>
    <property type="molecule type" value="Genomic_DNA"/>
</dbReference>